<evidence type="ECO:0000256" key="1">
    <source>
        <dbReference type="SAM" id="SignalP"/>
    </source>
</evidence>
<dbReference type="SUPFAM" id="SSF53187">
    <property type="entry name" value="Zn-dependent exopeptidases"/>
    <property type="match status" value="1"/>
</dbReference>
<sequence length="568" mass="65903">MKKLTLLLLFSTFVFSQDLKTPFEKGNGNQSTTYEECIAYYTQLANQFQTIQMDAMGLTDAGEPLHIITFSENKNFDYSQNKGVILINNGIHPGEPDGIDATMLLFRDLATAKIKVPKNTIIVAIPIYNIGGSLNRNSYSRANQNGPEAYGFRGNARNFDLNRDFIKSDSRNSRSFQEIFHEVNPDMFIDNHVSNGADYQYTFTCIATQHQRLGGKLGEFYKNEMHPEIMKDLKKKKIESTPYVNIHGDTPDGGFSQFMDSPRYATGYTTLFNALGSVPETHMLKPYKDRVAVTYEYMLSTINYVDKNFLKIKKLKTENLKNYTVGMKYPLQWELDSSKVTKMEFKGYQGNYKTSEVTGKNRLYYDRKQPFTKKINFYNDYKATKETTIPSYYIVPKSQWPILELLKLNEIEMRSIENDTTILVESYTIASYETAKRPYEGHYGHYNTVAIKSFEKMSFKKGDFLIKTQQKGVKYLLETLEPEAVDSYFNWNFFDAILQQKEYFSAYVFEDLAKELLDKSAKLKAEFDAKKMMDKDFAASGEAQLDWIYRNSEYYEKAHLQYPIYRIK</sequence>
<comment type="caution">
    <text evidence="2">The sequence shown here is derived from an EMBL/GenBank/DDBJ whole genome shotgun (WGS) entry which is preliminary data.</text>
</comment>
<dbReference type="AlphaFoldDB" id="A0A6I4IUU2"/>
<keyword evidence="3" id="KW-1185">Reference proteome</keyword>
<dbReference type="OrthoDB" id="9767214at2"/>
<organism evidence="2 3">
    <name type="scientific">Flavobacterium profundi</name>
    <dbReference type="NCBI Taxonomy" id="1774945"/>
    <lineage>
        <taxon>Bacteria</taxon>
        <taxon>Pseudomonadati</taxon>
        <taxon>Bacteroidota</taxon>
        <taxon>Flavobacteriia</taxon>
        <taxon>Flavobacteriales</taxon>
        <taxon>Flavobacteriaceae</taxon>
        <taxon>Flavobacterium</taxon>
    </lineage>
</organism>
<evidence type="ECO:0000313" key="3">
    <source>
        <dbReference type="Proteomes" id="UP000431264"/>
    </source>
</evidence>
<name>A0A6I4IUU2_9FLAO</name>
<feature type="chain" id="PRO_5026063455" evidence="1">
    <location>
        <begin position="17"/>
        <end position="568"/>
    </location>
</feature>
<proteinExistence type="predicted"/>
<dbReference type="CDD" id="cd06241">
    <property type="entry name" value="M14-like"/>
    <property type="match status" value="1"/>
</dbReference>
<keyword evidence="1" id="KW-0732">Signal</keyword>
<protein>
    <submittedName>
        <fullName evidence="2">Uncharacterized protein</fullName>
    </submittedName>
</protein>
<dbReference type="Gene3D" id="3.40.630.10">
    <property type="entry name" value="Zn peptidases"/>
    <property type="match status" value="1"/>
</dbReference>
<reference evidence="3" key="1">
    <citation type="submission" date="2019-05" db="EMBL/GenBank/DDBJ databases">
        <title>Flavobacterium profundi sp. nov., isolated from a deep-sea seamount.</title>
        <authorList>
            <person name="Zhang D.-C."/>
        </authorList>
    </citation>
    <scope>NUCLEOTIDE SEQUENCE [LARGE SCALE GENOMIC DNA]</scope>
    <source>
        <strain evidence="3">TP390</strain>
    </source>
</reference>
<evidence type="ECO:0000313" key="2">
    <source>
        <dbReference type="EMBL" id="MVO10699.1"/>
    </source>
</evidence>
<dbReference type="RefSeq" id="WP_140999122.1">
    <property type="nucleotide sequence ID" value="NZ_VDCZ01000014.1"/>
</dbReference>
<dbReference type="EMBL" id="WQLW01000014">
    <property type="protein sequence ID" value="MVO10699.1"/>
    <property type="molecule type" value="Genomic_DNA"/>
</dbReference>
<dbReference type="Proteomes" id="UP000431264">
    <property type="component" value="Unassembled WGS sequence"/>
</dbReference>
<accession>A0A6I4IUU2</accession>
<feature type="signal peptide" evidence="1">
    <location>
        <begin position="1"/>
        <end position="16"/>
    </location>
</feature>
<gene>
    <name evidence="2" type="ORF">GOQ30_16105</name>
</gene>